<sequence>MMNNNGPMPNFVLNMIESLADLMTRSPDLENLRQMIEQLTGEEWQRVSRDTDSDSVSNPRSPPDAVSRQNESQGRQRSRMPGIDQVYISFPQNTPSSHIDSLQADGRSENRNANRDARQNRRGLLQNLGDRITDYFSPSRRQDSETNVSQNSEQNAVDDGSTSSRSPPSDGDGSDDEEEEDAEVEEAGDNEDGDAGDIEPESNGVIDDCHPEIQRMQTVYSFAQEIPPQDIAGPPIFTLASHWGNEDDEDAVLGLRGSMADILSNGSRGDDFSLGKISS</sequence>
<gene>
    <name evidence="2" type="ORF">THAOC_21668</name>
</gene>
<reference evidence="2 3" key="1">
    <citation type="journal article" date="2012" name="Genome Biol.">
        <title>Genome and low-iron response of an oceanic diatom adapted to chronic iron limitation.</title>
        <authorList>
            <person name="Lommer M."/>
            <person name="Specht M."/>
            <person name="Roy A.S."/>
            <person name="Kraemer L."/>
            <person name="Andreson R."/>
            <person name="Gutowska M.A."/>
            <person name="Wolf J."/>
            <person name="Bergner S.V."/>
            <person name="Schilhabel M.B."/>
            <person name="Klostermeier U.C."/>
            <person name="Beiko R.G."/>
            <person name="Rosenstiel P."/>
            <person name="Hippler M."/>
            <person name="Laroche J."/>
        </authorList>
    </citation>
    <scope>NUCLEOTIDE SEQUENCE [LARGE SCALE GENOMIC DNA]</scope>
    <source>
        <strain evidence="2 3">CCMP1005</strain>
    </source>
</reference>
<dbReference type="AlphaFoldDB" id="K0RWV4"/>
<keyword evidence="3" id="KW-1185">Reference proteome</keyword>
<dbReference type="EMBL" id="AGNL01025835">
    <property type="protein sequence ID" value="EJK58223.1"/>
    <property type="molecule type" value="Genomic_DNA"/>
</dbReference>
<evidence type="ECO:0000256" key="1">
    <source>
        <dbReference type="SAM" id="MobiDB-lite"/>
    </source>
</evidence>
<dbReference type="Proteomes" id="UP000266841">
    <property type="component" value="Unassembled WGS sequence"/>
</dbReference>
<feature type="compositionally biased region" description="Basic and acidic residues" evidence="1">
    <location>
        <begin position="43"/>
        <end position="52"/>
    </location>
</feature>
<protein>
    <submittedName>
        <fullName evidence="2">Uncharacterized protein</fullName>
    </submittedName>
</protein>
<feature type="region of interest" description="Disordered" evidence="1">
    <location>
        <begin position="43"/>
        <end position="211"/>
    </location>
</feature>
<name>K0RWV4_THAOC</name>
<feature type="compositionally biased region" description="Low complexity" evidence="1">
    <location>
        <begin position="158"/>
        <end position="171"/>
    </location>
</feature>
<feature type="compositionally biased region" description="Acidic residues" evidence="1">
    <location>
        <begin position="172"/>
        <end position="200"/>
    </location>
</feature>
<feature type="non-terminal residue" evidence="2">
    <location>
        <position position="279"/>
    </location>
</feature>
<comment type="caution">
    <text evidence="2">The sequence shown here is derived from an EMBL/GenBank/DDBJ whole genome shotgun (WGS) entry which is preliminary data.</text>
</comment>
<feature type="compositionally biased region" description="Basic and acidic residues" evidence="1">
    <location>
        <begin position="106"/>
        <end position="119"/>
    </location>
</feature>
<evidence type="ECO:0000313" key="2">
    <source>
        <dbReference type="EMBL" id="EJK58223.1"/>
    </source>
</evidence>
<feature type="compositionally biased region" description="Polar residues" evidence="1">
    <location>
        <begin position="90"/>
        <end position="100"/>
    </location>
</feature>
<feature type="compositionally biased region" description="Polar residues" evidence="1">
    <location>
        <begin position="145"/>
        <end position="155"/>
    </location>
</feature>
<accession>K0RWV4</accession>
<evidence type="ECO:0000313" key="3">
    <source>
        <dbReference type="Proteomes" id="UP000266841"/>
    </source>
</evidence>
<organism evidence="2 3">
    <name type="scientific">Thalassiosira oceanica</name>
    <name type="common">Marine diatom</name>
    <dbReference type="NCBI Taxonomy" id="159749"/>
    <lineage>
        <taxon>Eukaryota</taxon>
        <taxon>Sar</taxon>
        <taxon>Stramenopiles</taxon>
        <taxon>Ochrophyta</taxon>
        <taxon>Bacillariophyta</taxon>
        <taxon>Coscinodiscophyceae</taxon>
        <taxon>Thalassiosirophycidae</taxon>
        <taxon>Thalassiosirales</taxon>
        <taxon>Thalassiosiraceae</taxon>
        <taxon>Thalassiosira</taxon>
    </lineage>
</organism>
<proteinExistence type="predicted"/>